<dbReference type="PRINTS" id="PR01035">
    <property type="entry name" value="TCRTETA"/>
</dbReference>
<dbReference type="Pfam" id="PF07690">
    <property type="entry name" value="MFS_1"/>
    <property type="match status" value="1"/>
</dbReference>
<evidence type="ECO:0000259" key="7">
    <source>
        <dbReference type="PROSITE" id="PS50850"/>
    </source>
</evidence>
<feature type="transmembrane region" description="Helical" evidence="6">
    <location>
        <begin position="162"/>
        <end position="181"/>
    </location>
</feature>
<dbReference type="GO" id="GO:0005886">
    <property type="term" value="C:plasma membrane"/>
    <property type="evidence" value="ECO:0007669"/>
    <property type="project" value="UniProtKB-SubCell"/>
</dbReference>
<dbReference type="InterPro" id="IPR001958">
    <property type="entry name" value="Tet-R_TetA/multi-R_MdtG-like"/>
</dbReference>
<keyword evidence="2" id="KW-1003">Cell membrane</keyword>
<evidence type="ECO:0000256" key="3">
    <source>
        <dbReference type="ARBA" id="ARBA00022692"/>
    </source>
</evidence>
<accession>A0A2V4ASA3</accession>
<feature type="transmembrane region" description="Helical" evidence="6">
    <location>
        <begin position="45"/>
        <end position="68"/>
    </location>
</feature>
<name>A0A2V4ASA3_9PSEU</name>
<feature type="transmembrane region" description="Helical" evidence="6">
    <location>
        <begin position="231"/>
        <end position="256"/>
    </location>
</feature>
<keyword evidence="4 6" id="KW-1133">Transmembrane helix</keyword>
<organism evidence="8 9">
    <name type="scientific">Prauserella muralis</name>
    <dbReference type="NCBI Taxonomy" id="588067"/>
    <lineage>
        <taxon>Bacteria</taxon>
        <taxon>Bacillati</taxon>
        <taxon>Actinomycetota</taxon>
        <taxon>Actinomycetes</taxon>
        <taxon>Pseudonocardiales</taxon>
        <taxon>Pseudonocardiaceae</taxon>
        <taxon>Prauserella</taxon>
    </lineage>
</organism>
<feature type="transmembrane region" description="Helical" evidence="6">
    <location>
        <begin position="352"/>
        <end position="373"/>
    </location>
</feature>
<dbReference type="PANTHER" id="PTHR43124:SF3">
    <property type="entry name" value="CHLORAMPHENICOL EFFLUX PUMP RV0191"/>
    <property type="match status" value="1"/>
</dbReference>
<keyword evidence="3 6" id="KW-0812">Transmembrane</keyword>
<evidence type="ECO:0000256" key="6">
    <source>
        <dbReference type="SAM" id="Phobius"/>
    </source>
</evidence>
<dbReference type="PROSITE" id="PS50850">
    <property type="entry name" value="MFS"/>
    <property type="match status" value="1"/>
</dbReference>
<feature type="domain" description="Major facilitator superfamily (MFS) profile" evidence="7">
    <location>
        <begin position="11"/>
        <end position="378"/>
    </location>
</feature>
<dbReference type="EMBL" id="MASW01000005">
    <property type="protein sequence ID" value="PXY22421.1"/>
    <property type="molecule type" value="Genomic_DNA"/>
</dbReference>
<evidence type="ECO:0000256" key="1">
    <source>
        <dbReference type="ARBA" id="ARBA00004651"/>
    </source>
</evidence>
<dbReference type="InterPro" id="IPR050189">
    <property type="entry name" value="MFS_Efflux_Transporters"/>
</dbReference>
<reference evidence="8 9" key="1">
    <citation type="submission" date="2016-07" db="EMBL/GenBank/DDBJ databases">
        <title>Draft genome sequence of Prauserella muralis DSM 45305, isolated from a mould-covered wall in an indoor environment.</title>
        <authorList>
            <person name="Ruckert C."/>
            <person name="Albersmeier A."/>
            <person name="Jiang C.-L."/>
            <person name="Jiang Y."/>
            <person name="Kalinowski J."/>
            <person name="Schneider O."/>
            <person name="Winkler A."/>
            <person name="Zotchev S.B."/>
        </authorList>
    </citation>
    <scope>NUCLEOTIDE SEQUENCE [LARGE SCALE GENOMIC DNA]</scope>
    <source>
        <strain evidence="8 9">DSM 45305</strain>
    </source>
</reference>
<feature type="transmembrane region" description="Helical" evidence="6">
    <location>
        <begin position="328"/>
        <end position="346"/>
    </location>
</feature>
<evidence type="ECO:0000313" key="8">
    <source>
        <dbReference type="EMBL" id="PXY22421.1"/>
    </source>
</evidence>
<sequence length="396" mass="39997">MSAGAGGSRRTRSALYVGALLGPFGGGVVAPVLPELGSSFGVSAAAAASSLTVYLLPFAALMLVSGTLGERWGPARTVRVAYVVYAVSSLAAALAPWFWLFQCSRGLQGAANAFTMPLLMAKLSATTPPERLGRVLGLFGAMQALGQTSGPLAGGLAAEASWRWAFVGIAVVAAVLAACPLPPDTPPQGAPARLRDSWRRSIVLPGLVALVGWAALSGITFLVALRLQDAFGFGAGLRGVALTGFGIAGFLTARLVGAVCDRYGARWAAASGLLGGAVLVAATGLSGSAAVATATWSLAGVCAQLVIVGVNSSVLAGEERGRGGAISIVQAMRFLGMSAAPALFTAPYHHGAALGFLLPAALLVLVAPAALALRGGAYRTRRTGTAPRERLRHSRG</sequence>
<dbReference type="SUPFAM" id="SSF103473">
    <property type="entry name" value="MFS general substrate transporter"/>
    <property type="match status" value="1"/>
</dbReference>
<proteinExistence type="predicted"/>
<comment type="caution">
    <text evidence="8">The sequence shown here is derived from an EMBL/GenBank/DDBJ whole genome shotgun (WGS) entry which is preliminary data.</text>
</comment>
<feature type="transmembrane region" description="Helical" evidence="6">
    <location>
        <begin position="14"/>
        <end position="33"/>
    </location>
</feature>
<feature type="transmembrane region" description="Helical" evidence="6">
    <location>
        <begin position="202"/>
        <end position="225"/>
    </location>
</feature>
<dbReference type="InterPro" id="IPR020846">
    <property type="entry name" value="MFS_dom"/>
</dbReference>
<feature type="transmembrane region" description="Helical" evidence="6">
    <location>
        <begin position="296"/>
        <end position="316"/>
    </location>
</feature>
<dbReference type="Proteomes" id="UP000249915">
    <property type="component" value="Unassembled WGS sequence"/>
</dbReference>
<feature type="transmembrane region" description="Helical" evidence="6">
    <location>
        <begin position="268"/>
        <end position="290"/>
    </location>
</feature>
<dbReference type="Gene3D" id="1.20.1250.20">
    <property type="entry name" value="MFS general substrate transporter like domains"/>
    <property type="match status" value="1"/>
</dbReference>
<evidence type="ECO:0000313" key="9">
    <source>
        <dbReference type="Proteomes" id="UP000249915"/>
    </source>
</evidence>
<comment type="subcellular location">
    <subcellularLocation>
        <location evidence="1">Cell membrane</location>
        <topology evidence="1">Multi-pass membrane protein</topology>
    </subcellularLocation>
</comment>
<dbReference type="InterPro" id="IPR036259">
    <property type="entry name" value="MFS_trans_sf"/>
</dbReference>
<feature type="transmembrane region" description="Helical" evidence="6">
    <location>
        <begin position="80"/>
        <end position="100"/>
    </location>
</feature>
<evidence type="ECO:0000256" key="4">
    <source>
        <dbReference type="ARBA" id="ARBA00022989"/>
    </source>
</evidence>
<evidence type="ECO:0000256" key="5">
    <source>
        <dbReference type="ARBA" id="ARBA00023136"/>
    </source>
</evidence>
<keyword evidence="9" id="KW-1185">Reference proteome</keyword>
<dbReference type="PANTHER" id="PTHR43124">
    <property type="entry name" value="PURINE EFFLUX PUMP PBUE"/>
    <property type="match status" value="1"/>
</dbReference>
<dbReference type="OrthoDB" id="5241931at2"/>
<dbReference type="RefSeq" id="WP_112283027.1">
    <property type="nucleotide sequence ID" value="NZ_MASW01000005.1"/>
</dbReference>
<keyword evidence="5 6" id="KW-0472">Membrane</keyword>
<dbReference type="InterPro" id="IPR011701">
    <property type="entry name" value="MFS"/>
</dbReference>
<protein>
    <submittedName>
        <fullName evidence="8">MFS transporter</fullName>
    </submittedName>
</protein>
<gene>
    <name evidence="8" type="ORF">BAY60_21430</name>
</gene>
<evidence type="ECO:0000256" key="2">
    <source>
        <dbReference type="ARBA" id="ARBA00022475"/>
    </source>
</evidence>
<dbReference type="GO" id="GO:0022857">
    <property type="term" value="F:transmembrane transporter activity"/>
    <property type="evidence" value="ECO:0007669"/>
    <property type="project" value="InterPro"/>
</dbReference>
<dbReference type="AlphaFoldDB" id="A0A2V4ASA3"/>